<dbReference type="GO" id="GO:0000155">
    <property type="term" value="F:phosphorelay sensor kinase activity"/>
    <property type="evidence" value="ECO:0007669"/>
    <property type="project" value="InterPro"/>
</dbReference>
<reference evidence="3 4" key="1">
    <citation type="submission" date="2013-04" db="EMBL/GenBank/DDBJ databases">
        <title>The Genome Sequence of Bacteroides massiliensis DSM 17679.</title>
        <authorList>
            <consortium name="The Broad Institute Genomics Platform"/>
            <person name="Earl A."/>
            <person name="Ward D."/>
            <person name="Feldgarden M."/>
            <person name="Gevers D."/>
            <person name="Martens E."/>
            <person name="Fenner L."/>
            <person name="Roux V."/>
            <person name="Mallet M.N."/>
            <person name="Raoult D."/>
            <person name="Walker B."/>
            <person name="Young S."/>
            <person name="Zeng Q."/>
            <person name="Gargeya S."/>
            <person name="Fitzgerald M."/>
            <person name="Haas B."/>
            <person name="Abouelleil A."/>
            <person name="Allen A.W."/>
            <person name="Alvarado L."/>
            <person name="Arachchi H.M."/>
            <person name="Berlin A.M."/>
            <person name="Chapman S.B."/>
            <person name="Gainer-Dewar J."/>
            <person name="Goldberg J."/>
            <person name="Griggs A."/>
            <person name="Gujja S."/>
            <person name="Hansen M."/>
            <person name="Howarth C."/>
            <person name="Imamovic A."/>
            <person name="Ireland A."/>
            <person name="Larimer J."/>
            <person name="McCowan C."/>
            <person name="Murphy C."/>
            <person name="Pearson M."/>
            <person name="Poon T.W."/>
            <person name="Priest M."/>
            <person name="Roberts A."/>
            <person name="Saif S."/>
            <person name="Shea T."/>
            <person name="Sisk P."/>
            <person name="Sykes S."/>
            <person name="Wortman J."/>
            <person name="Nusbaum C."/>
            <person name="Birren B."/>
        </authorList>
    </citation>
    <scope>NUCLEOTIDE SEQUENCE [LARGE SCALE GENOMIC DNA]</scope>
    <source>
        <strain evidence="4">B84634 / Timone 84634 / DSM 17679 / JCM 13223</strain>
    </source>
</reference>
<dbReference type="EMBL" id="AQHY01000019">
    <property type="protein sequence ID" value="EOA55563.1"/>
    <property type="molecule type" value="Genomic_DNA"/>
</dbReference>
<protein>
    <recommendedName>
        <fullName evidence="2">Signal transduction histidine kinase internal region domain-containing protein</fullName>
    </recommendedName>
</protein>
<gene>
    <name evidence="3" type="ORF">HMPREF1534_01549</name>
</gene>
<dbReference type="STRING" id="1121098.HMPREF1534_01549"/>
<dbReference type="PATRIC" id="fig|1121098.3.peg.1572"/>
<dbReference type="TCDB" id="9.B.304.1.12">
    <property type="family name" value="the prokaryotic 2 tms domain protein (pr2tm) family"/>
</dbReference>
<dbReference type="HOGENOM" id="CLU_020473_0_1_10"/>
<dbReference type="InterPro" id="IPR010559">
    <property type="entry name" value="Sig_transdc_His_kin_internal"/>
</dbReference>
<feature type="domain" description="Signal transduction histidine kinase internal region" evidence="2">
    <location>
        <begin position="224"/>
        <end position="301"/>
    </location>
</feature>
<dbReference type="eggNOG" id="COG2972">
    <property type="taxonomic scope" value="Bacteria"/>
</dbReference>
<dbReference type="PANTHER" id="PTHR34220">
    <property type="entry name" value="SENSOR HISTIDINE KINASE YPDA"/>
    <property type="match status" value="1"/>
</dbReference>
<sequence>MAYHKFNLLLHDNMHISRQITVKQYIILILCVKHVFVYLYLRCHLLILSLFTLYYSVKYCSFVHMKWNVVLYGLLFSGLGVFSYLLLANYSELPPQVSDILYSKGAFIFFISAFNILGYSTLRLSSWLNNQYALNLRKRWKIITIYIAVTLLFFLLNYSLLIIGKLLVGSYNIFIFPNGGWRILILVWLVELVIVGLLLSNRSIQNTLKLQQEAAELQKENNTARYAALQNQLNPHFLFNSLNTLIAEIEYNPSNAVRFTKHLSSVYRYVLQSQDKTLVPLNEELDFMKSYLFLHEVRLGNCISCECLVPDDYSDAMLPPLTLQLLVENVIKHNSITSGKPMRIHIDIENNYLIVSNPIQPKKSNDSSSGVGLNNLSNRCKLMLGEEIIVIKENNSFTVKVPLGYE</sequence>
<keyword evidence="1" id="KW-1133">Transmembrane helix</keyword>
<dbReference type="Proteomes" id="UP000017831">
    <property type="component" value="Unassembled WGS sequence"/>
</dbReference>
<dbReference type="Pfam" id="PF06580">
    <property type="entry name" value="His_kinase"/>
    <property type="match status" value="1"/>
</dbReference>
<organism evidence="3 4">
    <name type="scientific">Phocaeicola massiliensis B84634 = Timone 84634 = DSM 17679 = JCM 13223</name>
    <dbReference type="NCBI Taxonomy" id="1121098"/>
    <lineage>
        <taxon>Bacteria</taxon>
        <taxon>Pseudomonadati</taxon>
        <taxon>Bacteroidota</taxon>
        <taxon>Bacteroidia</taxon>
        <taxon>Bacteroidales</taxon>
        <taxon>Bacteroidaceae</taxon>
        <taxon>Phocaeicola</taxon>
    </lineage>
</organism>
<name>U6RK43_9BACT</name>
<dbReference type="GO" id="GO:0016020">
    <property type="term" value="C:membrane"/>
    <property type="evidence" value="ECO:0007669"/>
    <property type="project" value="InterPro"/>
</dbReference>
<keyword evidence="1" id="KW-0472">Membrane</keyword>
<accession>U6RK43</accession>
<evidence type="ECO:0000259" key="2">
    <source>
        <dbReference type="Pfam" id="PF06580"/>
    </source>
</evidence>
<feature type="transmembrane region" description="Helical" evidence="1">
    <location>
        <begin position="69"/>
        <end position="88"/>
    </location>
</feature>
<evidence type="ECO:0000313" key="4">
    <source>
        <dbReference type="Proteomes" id="UP000017831"/>
    </source>
</evidence>
<feature type="transmembrane region" description="Helical" evidence="1">
    <location>
        <begin position="35"/>
        <end position="57"/>
    </location>
</feature>
<dbReference type="InterPro" id="IPR050640">
    <property type="entry name" value="Bact_2-comp_sensor_kinase"/>
</dbReference>
<proteinExistence type="predicted"/>
<feature type="transmembrane region" description="Helical" evidence="1">
    <location>
        <begin position="180"/>
        <end position="199"/>
    </location>
</feature>
<dbReference type="AlphaFoldDB" id="U6RK43"/>
<keyword evidence="4" id="KW-1185">Reference proteome</keyword>
<keyword evidence="1" id="KW-0812">Transmembrane</keyword>
<comment type="caution">
    <text evidence="3">The sequence shown here is derived from an EMBL/GenBank/DDBJ whole genome shotgun (WGS) entry which is preliminary data.</text>
</comment>
<evidence type="ECO:0000313" key="3">
    <source>
        <dbReference type="EMBL" id="EOA55563.1"/>
    </source>
</evidence>
<evidence type="ECO:0000256" key="1">
    <source>
        <dbReference type="SAM" id="Phobius"/>
    </source>
</evidence>
<feature type="transmembrane region" description="Helical" evidence="1">
    <location>
        <begin position="100"/>
        <end position="122"/>
    </location>
</feature>
<feature type="transmembrane region" description="Helical" evidence="1">
    <location>
        <begin position="143"/>
        <end position="168"/>
    </location>
</feature>
<dbReference type="PANTHER" id="PTHR34220:SF7">
    <property type="entry name" value="SENSOR HISTIDINE KINASE YPDA"/>
    <property type="match status" value="1"/>
</dbReference>